<keyword evidence="2" id="KW-1003">Cell membrane</keyword>
<name>E1QJQ1_DESB2</name>
<keyword evidence="3" id="KW-0997">Cell inner membrane</keyword>
<dbReference type="InterPro" id="IPR014163">
    <property type="entry name" value="Tol-Pal_TolQ"/>
</dbReference>
<dbReference type="AlphaFoldDB" id="E1QJQ1"/>
<dbReference type="Proteomes" id="UP000009047">
    <property type="component" value="Chromosome"/>
</dbReference>
<keyword evidence="5 10" id="KW-0812">Transmembrane</keyword>
<dbReference type="GO" id="GO:0005886">
    <property type="term" value="C:plasma membrane"/>
    <property type="evidence" value="ECO:0007669"/>
    <property type="project" value="UniProtKB-SubCell"/>
</dbReference>
<keyword evidence="9" id="KW-0813">Transport</keyword>
<sequence length="277" mass="29688">MINYILGLISAATPALAQEIVSPAGGAAPVMESMAPAVTGSGMDIMHLIFQAGWVVKFVLFLLVLFSVISWAVIFSKLMVLRRSIKQNEQFQAMFWHAKSLGAANAQAMQLAGSPLATVFRLAYAELQKVMGLRKGRGDGLPEGLMANIKRALSRGTAAEATKLARSVTFLATCANTSPFIGLFGTVWGIMDAFSNIGALKTANLATVAPGIAEALVATATGLFAAIPAVVFFNHFNRRIQVLEAEMDTFSQDFLNLVELEVMSRQSSRETTRPTQA</sequence>
<dbReference type="RefSeq" id="WP_013259233.1">
    <property type="nucleotide sequence ID" value="NC_014365.1"/>
</dbReference>
<feature type="transmembrane region" description="Helical" evidence="10">
    <location>
        <begin position="211"/>
        <end position="233"/>
    </location>
</feature>
<dbReference type="GO" id="GO:0051301">
    <property type="term" value="P:cell division"/>
    <property type="evidence" value="ECO:0007669"/>
    <property type="project" value="UniProtKB-KW"/>
</dbReference>
<proteinExistence type="inferred from homology"/>
<dbReference type="Pfam" id="PF01618">
    <property type="entry name" value="MotA_ExbB"/>
    <property type="match status" value="1"/>
</dbReference>
<dbReference type="GO" id="GO:0017038">
    <property type="term" value="P:protein import"/>
    <property type="evidence" value="ECO:0007669"/>
    <property type="project" value="TreeGrafter"/>
</dbReference>
<evidence type="ECO:0000313" key="12">
    <source>
        <dbReference type="EMBL" id="ADK85794.1"/>
    </source>
</evidence>
<keyword evidence="8" id="KW-0131">Cell cycle</keyword>
<dbReference type="NCBIfam" id="TIGR02796">
    <property type="entry name" value="tolQ"/>
    <property type="match status" value="1"/>
</dbReference>
<evidence type="ECO:0000256" key="1">
    <source>
        <dbReference type="ARBA" id="ARBA00004651"/>
    </source>
</evidence>
<keyword evidence="13" id="KW-1185">Reference proteome</keyword>
<organism evidence="12 13">
    <name type="scientific">Desulfarculus baarsii (strain ATCC 33931 / DSM 2075 / LMG 7858 / VKM B-1802 / 2st14)</name>
    <dbReference type="NCBI Taxonomy" id="644282"/>
    <lineage>
        <taxon>Bacteria</taxon>
        <taxon>Pseudomonadati</taxon>
        <taxon>Thermodesulfobacteriota</taxon>
        <taxon>Desulfarculia</taxon>
        <taxon>Desulfarculales</taxon>
        <taxon>Desulfarculaceae</taxon>
        <taxon>Desulfarculus</taxon>
    </lineage>
</organism>
<evidence type="ECO:0000256" key="7">
    <source>
        <dbReference type="ARBA" id="ARBA00023136"/>
    </source>
</evidence>
<evidence type="ECO:0000256" key="3">
    <source>
        <dbReference type="ARBA" id="ARBA00022519"/>
    </source>
</evidence>
<evidence type="ECO:0000256" key="4">
    <source>
        <dbReference type="ARBA" id="ARBA00022618"/>
    </source>
</evidence>
<accession>E1QJQ1</accession>
<dbReference type="eggNOG" id="COG0811">
    <property type="taxonomic scope" value="Bacteria"/>
</dbReference>
<evidence type="ECO:0000256" key="6">
    <source>
        <dbReference type="ARBA" id="ARBA00022989"/>
    </source>
</evidence>
<evidence type="ECO:0000313" key="13">
    <source>
        <dbReference type="Proteomes" id="UP000009047"/>
    </source>
</evidence>
<evidence type="ECO:0000259" key="11">
    <source>
        <dbReference type="Pfam" id="PF01618"/>
    </source>
</evidence>
<feature type="domain" description="MotA/TolQ/ExbB proton channel" evidence="11">
    <location>
        <begin position="144"/>
        <end position="248"/>
    </location>
</feature>
<evidence type="ECO:0000256" key="2">
    <source>
        <dbReference type="ARBA" id="ARBA00022475"/>
    </source>
</evidence>
<keyword evidence="9" id="KW-0653">Protein transport</keyword>
<dbReference type="PANTHER" id="PTHR30625">
    <property type="entry name" value="PROTEIN TOLQ"/>
    <property type="match status" value="1"/>
</dbReference>
<dbReference type="GO" id="GO:0043213">
    <property type="term" value="P:bacteriocin transport"/>
    <property type="evidence" value="ECO:0007669"/>
    <property type="project" value="InterPro"/>
</dbReference>
<keyword evidence="7 10" id="KW-0472">Membrane</keyword>
<dbReference type="PANTHER" id="PTHR30625:SF3">
    <property type="entry name" value="TOL-PAL SYSTEM PROTEIN TOLQ"/>
    <property type="match status" value="1"/>
</dbReference>
<dbReference type="EMBL" id="CP002085">
    <property type="protein sequence ID" value="ADK85794.1"/>
    <property type="molecule type" value="Genomic_DNA"/>
</dbReference>
<feature type="transmembrane region" description="Helical" evidence="10">
    <location>
        <begin position="168"/>
        <end position="191"/>
    </location>
</feature>
<comment type="similarity">
    <text evidence="9">Belongs to the exbB/tolQ family.</text>
</comment>
<evidence type="ECO:0000256" key="8">
    <source>
        <dbReference type="ARBA" id="ARBA00023306"/>
    </source>
</evidence>
<reference evidence="12 13" key="1">
    <citation type="journal article" date="2010" name="Stand. Genomic Sci.">
        <title>Complete genome sequence of Desulfarculus baarsii type strain (2st14).</title>
        <authorList>
            <person name="Sun H."/>
            <person name="Spring S."/>
            <person name="Lapidus A."/>
            <person name="Davenport K."/>
            <person name="Del Rio T.G."/>
            <person name="Tice H."/>
            <person name="Nolan M."/>
            <person name="Copeland A."/>
            <person name="Cheng J.F."/>
            <person name="Lucas S."/>
            <person name="Tapia R."/>
            <person name="Goodwin L."/>
            <person name="Pitluck S."/>
            <person name="Ivanova N."/>
            <person name="Pagani I."/>
            <person name="Mavromatis K."/>
            <person name="Ovchinnikova G."/>
            <person name="Pati A."/>
            <person name="Chen A."/>
            <person name="Palaniappan K."/>
            <person name="Hauser L."/>
            <person name="Chang Y.J."/>
            <person name="Jeffries C.D."/>
            <person name="Detter J.C."/>
            <person name="Han C."/>
            <person name="Rohde M."/>
            <person name="Brambilla E."/>
            <person name="Goker M."/>
            <person name="Woyke T."/>
            <person name="Bristow J."/>
            <person name="Eisen J.A."/>
            <person name="Markowitz V."/>
            <person name="Hugenholtz P."/>
            <person name="Kyrpides N.C."/>
            <person name="Klenk H.P."/>
            <person name="Land M."/>
        </authorList>
    </citation>
    <scope>NUCLEOTIDE SEQUENCE [LARGE SCALE GENOMIC DNA]</scope>
    <source>
        <strain evidence="13">ATCC 33931 / DSM 2075 / LMG 7858 / VKM B-1802 / 2st14</strain>
    </source>
</reference>
<dbReference type="STRING" id="644282.Deba_2433"/>
<dbReference type="InterPro" id="IPR002898">
    <property type="entry name" value="MotA_ExbB_proton_chnl"/>
</dbReference>
<evidence type="ECO:0000256" key="9">
    <source>
        <dbReference type="RuleBase" id="RU004057"/>
    </source>
</evidence>
<dbReference type="InterPro" id="IPR050790">
    <property type="entry name" value="ExbB/TolQ_transport"/>
</dbReference>
<protein>
    <submittedName>
        <fullName evidence="12">Protein TolQ</fullName>
    </submittedName>
</protein>
<keyword evidence="4" id="KW-0132">Cell division</keyword>
<feature type="transmembrane region" description="Helical" evidence="10">
    <location>
        <begin position="54"/>
        <end position="76"/>
    </location>
</feature>
<gene>
    <name evidence="12" type="ordered locus">Deba_2433</name>
</gene>
<dbReference type="KEGG" id="dbr:Deba_2433"/>
<keyword evidence="6 10" id="KW-1133">Transmembrane helix</keyword>
<dbReference type="HOGENOM" id="CLU_053325_2_2_7"/>
<evidence type="ECO:0000256" key="5">
    <source>
        <dbReference type="ARBA" id="ARBA00022692"/>
    </source>
</evidence>
<evidence type="ECO:0000256" key="10">
    <source>
        <dbReference type="SAM" id="Phobius"/>
    </source>
</evidence>
<comment type="subcellular location">
    <subcellularLocation>
        <location evidence="1">Cell membrane</location>
        <topology evidence="1">Multi-pass membrane protein</topology>
    </subcellularLocation>
    <subcellularLocation>
        <location evidence="9">Membrane</location>
        <topology evidence="9">Multi-pass membrane protein</topology>
    </subcellularLocation>
</comment>